<proteinExistence type="predicted"/>
<dbReference type="PROSITE" id="PS00622">
    <property type="entry name" value="HTH_LUXR_1"/>
    <property type="match status" value="1"/>
</dbReference>
<dbReference type="InterPro" id="IPR016032">
    <property type="entry name" value="Sig_transdc_resp-reg_C-effctor"/>
</dbReference>
<dbReference type="InterPro" id="IPR027417">
    <property type="entry name" value="P-loop_NTPase"/>
</dbReference>
<gene>
    <name evidence="5" type="ORF">Ato02nite_091720</name>
</gene>
<dbReference type="AlphaFoldDB" id="A0A920BQG8"/>
<evidence type="ECO:0000256" key="1">
    <source>
        <dbReference type="ARBA" id="ARBA00023015"/>
    </source>
</evidence>
<dbReference type="InterPro" id="IPR036388">
    <property type="entry name" value="WH-like_DNA-bd_sf"/>
</dbReference>
<dbReference type="InterPro" id="IPR000792">
    <property type="entry name" value="Tscrpt_reg_LuxR_C"/>
</dbReference>
<sequence>MSLPLTIGADAGDLLRDVRADPTAPIGAAVCAPGGFGKTALLGELAKVWAEAGVPVSTPWRPGAGPAGSVLLVDDAHRLDDHRLAELLAVAERPDTRLIVAYRPWPRPAALARLTEVLGRARPAVTLPALLPGQIGGVAPALAEFVVTLTRGVPRYVSRLVPTLTGAEPPARIPAAALAPFAPELDDLGAELRTLLLAVEAGGSFDLTAALLGRGPHEVGDLVAAGQATGLLTADGTLVPLARYAIAALGPIAQRVSVRQRLTELQMARGGPVLPLVRHLFPDPAAPVPNPGPVVETGTVSVPDGGSVAGGRSASVPGGDTTAGARPTYGLGGDTAAGARSEFGLGSDTTAGTRPGFGLGGDTTAGARPTYGLDGDTAAGARSEFSLGGDTAAGGRFEFGLGGDTVAGLGPAFEAAAEEALRDDPALAARLFAAAAGAGRPAVARRALATALTGDLDQAARLADRTVATGSPDQRAEAAYVAAVAMAHRGQLDRAADLLRWAGSGPGAGFRAAALAGTGQVGAAETAPDDGPPTLLQATATLMARGVRESLTDAPAAALSTLVQASSLLEPVGTGVLLPDSPAALAALVGLHSADLDIAEATLERAVRAGLGGPLLAPRHRLLQAWSRMLRGQLASAGRLVTEAAAQGGRDRLFAAALRVGLARRDSDLVDLRAIWPDACQVLIGQPVDLFMLLPLGEMAVAAARLGERHRVAAHLADADRLLDRLGDVPLWSAPLHWSRLHAAILAEDRAEADRHAAALDRLRGAGPYPAALAAAAQSWLAVLTDRIDADQVEVAARGLAALGLAWDGARLAGQAAIRTTDRKAMSALLDCARTLQGRPGPAESKEPAEQLLSDREREVAALVLAGMTYKQVADRLYLSAKTVEHHIARIRQRLGCTDRREMLARLRELLADSPTAVDGAVA</sequence>
<evidence type="ECO:0000313" key="5">
    <source>
        <dbReference type="EMBL" id="GIM97379.1"/>
    </source>
</evidence>
<comment type="caution">
    <text evidence="5">The sequence shown here is derived from an EMBL/GenBank/DDBJ whole genome shotgun (WGS) entry which is preliminary data.</text>
</comment>
<dbReference type="GO" id="GO:0006355">
    <property type="term" value="P:regulation of DNA-templated transcription"/>
    <property type="evidence" value="ECO:0007669"/>
    <property type="project" value="InterPro"/>
</dbReference>
<dbReference type="CDD" id="cd06170">
    <property type="entry name" value="LuxR_C_like"/>
    <property type="match status" value="1"/>
</dbReference>
<reference evidence="5 6" key="1">
    <citation type="submission" date="2021-03" db="EMBL/GenBank/DDBJ databases">
        <title>Whole genome shotgun sequence of Actinoplanes toevensis NBRC 105298.</title>
        <authorList>
            <person name="Komaki H."/>
            <person name="Tamura T."/>
        </authorList>
    </citation>
    <scope>NUCLEOTIDE SEQUENCE [LARGE SCALE GENOMIC DNA]</scope>
    <source>
        <strain evidence="5 6">NBRC 105298</strain>
    </source>
</reference>
<dbReference type="PANTHER" id="PTHR44688">
    <property type="entry name" value="DNA-BINDING TRANSCRIPTIONAL ACTIVATOR DEVR_DOSR"/>
    <property type="match status" value="1"/>
</dbReference>
<name>A0A920BQG8_9ACTN</name>
<dbReference type="PROSITE" id="PS50043">
    <property type="entry name" value="HTH_LUXR_2"/>
    <property type="match status" value="1"/>
</dbReference>
<evidence type="ECO:0000313" key="6">
    <source>
        <dbReference type="Proteomes" id="UP000677082"/>
    </source>
</evidence>
<protein>
    <recommendedName>
        <fullName evidence="4">HTH luxR-type domain-containing protein</fullName>
    </recommendedName>
</protein>
<dbReference type="RefSeq" id="WP_213013020.1">
    <property type="nucleotide sequence ID" value="NZ_BOQN01000143.1"/>
</dbReference>
<dbReference type="SUPFAM" id="SSF46894">
    <property type="entry name" value="C-terminal effector domain of the bipartite response regulators"/>
    <property type="match status" value="1"/>
</dbReference>
<dbReference type="EMBL" id="BOQN01000143">
    <property type="protein sequence ID" value="GIM97379.1"/>
    <property type="molecule type" value="Genomic_DNA"/>
</dbReference>
<dbReference type="GO" id="GO:0003677">
    <property type="term" value="F:DNA binding"/>
    <property type="evidence" value="ECO:0007669"/>
    <property type="project" value="UniProtKB-KW"/>
</dbReference>
<dbReference type="Pfam" id="PF00196">
    <property type="entry name" value="GerE"/>
    <property type="match status" value="1"/>
</dbReference>
<feature type="domain" description="HTH luxR-type" evidence="4">
    <location>
        <begin position="846"/>
        <end position="911"/>
    </location>
</feature>
<dbReference type="SMART" id="SM00421">
    <property type="entry name" value="HTH_LUXR"/>
    <property type="match status" value="1"/>
</dbReference>
<dbReference type="Gene3D" id="1.10.10.10">
    <property type="entry name" value="Winged helix-like DNA-binding domain superfamily/Winged helix DNA-binding domain"/>
    <property type="match status" value="1"/>
</dbReference>
<dbReference type="PRINTS" id="PR00038">
    <property type="entry name" value="HTHLUXR"/>
</dbReference>
<keyword evidence="2" id="KW-0238">DNA-binding</keyword>
<evidence type="ECO:0000259" key="4">
    <source>
        <dbReference type="PROSITE" id="PS50043"/>
    </source>
</evidence>
<dbReference type="Proteomes" id="UP000677082">
    <property type="component" value="Unassembled WGS sequence"/>
</dbReference>
<dbReference type="PANTHER" id="PTHR44688:SF16">
    <property type="entry name" value="DNA-BINDING TRANSCRIPTIONAL ACTIVATOR DEVR_DOSR"/>
    <property type="match status" value="1"/>
</dbReference>
<keyword evidence="1" id="KW-0805">Transcription regulation</keyword>
<keyword evidence="6" id="KW-1185">Reference proteome</keyword>
<organism evidence="5 6">
    <name type="scientific">Paractinoplanes toevensis</name>
    <dbReference type="NCBI Taxonomy" id="571911"/>
    <lineage>
        <taxon>Bacteria</taxon>
        <taxon>Bacillati</taxon>
        <taxon>Actinomycetota</taxon>
        <taxon>Actinomycetes</taxon>
        <taxon>Micromonosporales</taxon>
        <taxon>Micromonosporaceae</taxon>
        <taxon>Paractinoplanes</taxon>
    </lineage>
</organism>
<dbReference type="SUPFAM" id="SSF52540">
    <property type="entry name" value="P-loop containing nucleoside triphosphate hydrolases"/>
    <property type="match status" value="1"/>
</dbReference>
<accession>A0A920BQG8</accession>
<evidence type="ECO:0000256" key="2">
    <source>
        <dbReference type="ARBA" id="ARBA00023125"/>
    </source>
</evidence>
<keyword evidence="3" id="KW-0804">Transcription</keyword>
<evidence type="ECO:0000256" key="3">
    <source>
        <dbReference type="ARBA" id="ARBA00023163"/>
    </source>
</evidence>